<dbReference type="SUPFAM" id="SSF111369">
    <property type="entry name" value="HlyD-like secretion proteins"/>
    <property type="match status" value="1"/>
</dbReference>
<dbReference type="NCBIfam" id="TIGR01730">
    <property type="entry name" value="RND_mfp"/>
    <property type="match status" value="1"/>
</dbReference>
<dbReference type="EMBL" id="LUUH01000079">
    <property type="protein sequence ID" value="OAH99986.1"/>
    <property type="molecule type" value="Genomic_DNA"/>
</dbReference>
<feature type="domain" description="Multidrug resistance protein MdtA-like beta-barrel" evidence="4">
    <location>
        <begin position="205"/>
        <end position="272"/>
    </location>
</feature>
<reference evidence="6 7" key="1">
    <citation type="submission" date="2016-03" db="EMBL/GenBank/DDBJ databases">
        <authorList>
            <person name="Ploux O."/>
        </authorList>
    </citation>
    <scope>NUCLEOTIDE SEQUENCE [LARGE SCALE GENOMIC DNA]</scope>
    <source>
        <strain evidence="6 7">R-45371</strain>
    </source>
</reference>
<protein>
    <submittedName>
        <fullName evidence="6">Efflux transporter periplasmic adaptor subunit</fullName>
    </submittedName>
</protein>
<dbReference type="InterPro" id="IPR006143">
    <property type="entry name" value="RND_pump_MFP"/>
</dbReference>
<comment type="similarity">
    <text evidence="2">Belongs to the membrane fusion protein (MFP) (TC 8.A.1) family.</text>
</comment>
<dbReference type="GO" id="GO:0030313">
    <property type="term" value="C:cell envelope"/>
    <property type="evidence" value="ECO:0007669"/>
    <property type="project" value="UniProtKB-SubCell"/>
</dbReference>
<evidence type="ECO:0000256" key="1">
    <source>
        <dbReference type="ARBA" id="ARBA00004519"/>
    </source>
</evidence>
<dbReference type="Pfam" id="PF25944">
    <property type="entry name" value="Beta-barrel_RND"/>
    <property type="match status" value="1"/>
</dbReference>
<dbReference type="Gene3D" id="2.40.50.100">
    <property type="match status" value="1"/>
</dbReference>
<dbReference type="RefSeq" id="WP_064038026.1">
    <property type="nucleotide sequence ID" value="NZ_LUUH01000079.1"/>
</dbReference>
<dbReference type="PANTHER" id="PTHR30158:SF23">
    <property type="entry name" value="MULTIDRUG RESISTANCE PROTEIN MEXA"/>
    <property type="match status" value="1"/>
</dbReference>
<dbReference type="PROSITE" id="PS51257">
    <property type="entry name" value="PROKAR_LIPOPROTEIN"/>
    <property type="match status" value="1"/>
</dbReference>
<dbReference type="InterPro" id="IPR058627">
    <property type="entry name" value="MdtA-like_C"/>
</dbReference>
<dbReference type="GO" id="GO:0005886">
    <property type="term" value="C:plasma membrane"/>
    <property type="evidence" value="ECO:0007669"/>
    <property type="project" value="TreeGrafter"/>
</dbReference>
<accession>A0A177M2P5</accession>
<dbReference type="InterPro" id="IPR058626">
    <property type="entry name" value="MdtA-like_b-barrel"/>
</dbReference>
<evidence type="ECO:0000256" key="2">
    <source>
        <dbReference type="ARBA" id="ARBA00009477"/>
    </source>
</evidence>
<dbReference type="Pfam" id="PF25917">
    <property type="entry name" value="BSH_RND"/>
    <property type="match status" value="1"/>
</dbReference>
<evidence type="ECO:0000313" key="6">
    <source>
        <dbReference type="EMBL" id="OAH99986.1"/>
    </source>
</evidence>
<dbReference type="InterPro" id="IPR058625">
    <property type="entry name" value="MdtA-like_BSH"/>
</dbReference>
<feature type="domain" description="Multidrug resistance protein MdtA-like barrel-sandwich hybrid" evidence="3">
    <location>
        <begin position="55"/>
        <end position="193"/>
    </location>
</feature>
<gene>
    <name evidence="6" type="ORF">A1353_19905</name>
</gene>
<dbReference type="Gene3D" id="1.10.287.470">
    <property type="entry name" value="Helix hairpin bin"/>
    <property type="match status" value="1"/>
</dbReference>
<name>A0A177M2P5_METMH</name>
<comment type="caution">
    <text evidence="6">The sequence shown here is derived from an EMBL/GenBank/DDBJ whole genome shotgun (WGS) entry which is preliminary data.</text>
</comment>
<dbReference type="GO" id="GO:0046677">
    <property type="term" value="P:response to antibiotic"/>
    <property type="evidence" value="ECO:0007669"/>
    <property type="project" value="TreeGrafter"/>
</dbReference>
<dbReference type="Gene3D" id="2.40.420.20">
    <property type="match status" value="1"/>
</dbReference>
<proteinExistence type="inferred from homology"/>
<evidence type="ECO:0000313" key="7">
    <source>
        <dbReference type="Proteomes" id="UP000077763"/>
    </source>
</evidence>
<dbReference type="AlphaFoldDB" id="A0A177M2P5"/>
<dbReference type="PANTHER" id="PTHR30158">
    <property type="entry name" value="ACRA/E-RELATED COMPONENT OF DRUG EFFLUX TRANSPORTER"/>
    <property type="match status" value="1"/>
</dbReference>
<dbReference type="Gene3D" id="2.40.30.170">
    <property type="match status" value="1"/>
</dbReference>
<sequence>MKNTQFAFLVLTVFTASCTPEKAPEKKTDTYQVVSPLVKDASYTSEYVAEIQSVRYVEVRSKIKGFIEKNFVDEGQSVKKGQLLFTLSFSEFEKELQKADADHKATLADLKASEVELNNVKRLVEKNIVSQPELDVLQAKANALRAKVEEAVANKEQVALHLSFAQIKAPYDGIINRIPHKMGSLVEEGDMLTSISDNREIFAYFNLSEIDYLNYISNGEKKAQNVSLKLANNEMYPHPGKIETIESEFDRETGNIAFRARFPNPDAILKHGANGKIIIDKVLKNALIIPQKATFEIQDQLYVFVVDKDNTLKQRNIVTKMRFTDFYAVESGLTKDEKIVFEGVENAKDGGKIEAVEVDLAKAMSSVEHD</sequence>
<dbReference type="GO" id="GO:0022857">
    <property type="term" value="F:transmembrane transporter activity"/>
    <property type="evidence" value="ECO:0007669"/>
    <property type="project" value="InterPro"/>
</dbReference>
<evidence type="ECO:0000259" key="3">
    <source>
        <dbReference type="Pfam" id="PF25917"/>
    </source>
</evidence>
<feature type="domain" description="Multidrug resistance protein MdtA-like C-terminal permuted SH3" evidence="5">
    <location>
        <begin position="285"/>
        <end position="345"/>
    </location>
</feature>
<organism evidence="6 7">
    <name type="scientific">Methylomonas methanica</name>
    <dbReference type="NCBI Taxonomy" id="421"/>
    <lineage>
        <taxon>Bacteria</taxon>
        <taxon>Pseudomonadati</taxon>
        <taxon>Pseudomonadota</taxon>
        <taxon>Gammaproteobacteria</taxon>
        <taxon>Methylococcales</taxon>
        <taxon>Methylococcaceae</taxon>
        <taxon>Methylomonas</taxon>
    </lineage>
</organism>
<dbReference type="Proteomes" id="UP000077763">
    <property type="component" value="Unassembled WGS sequence"/>
</dbReference>
<comment type="subcellular location">
    <subcellularLocation>
        <location evidence="1">Cell inner membrane</location>
        <topology evidence="1">Lipid-anchor</topology>
    </subcellularLocation>
</comment>
<dbReference type="Pfam" id="PF25967">
    <property type="entry name" value="RND-MFP_C"/>
    <property type="match status" value="1"/>
</dbReference>
<evidence type="ECO:0000259" key="4">
    <source>
        <dbReference type="Pfam" id="PF25944"/>
    </source>
</evidence>
<evidence type="ECO:0000259" key="5">
    <source>
        <dbReference type="Pfam" id="PF25967"/>
    </source>
</evidence>